<proteinExistence type="predicted"/>
<name>A0AA91VAG8_9BACI</name>
<comment type="caution">
    <text evidence="2">The sequence shown here is derived from an EMBL/GenBank/DDBJ whole genome shotgun (WGS) entry which is preliminary data.</text>
</comment>
<dbReference type="Proteomes" id="UP000221020">
    <property type="component" value="Unassembled WGS sequence"/>
</dbReference>
<feature type="region of interest" description="Disordered" evidence="1">
    <location>
        <begin position="1"/>
        <end position="23"/>
    </location>
</feature>
<protein>
    <submittedName>
        <fullName evidence="2">Exosporium protein C</fullName>
    </submittedName>
</protein>
<organism evidence="2 3">
    <name type="scientific">Bacillus pseudomycoides</name>
    <dbReference type="NCBI Taxonomy" id="64104"/>
    <lineage>
        <taxon>Bacteria</taxon>
        <taxon>Bacillati</taxon>
        <taxon>Bacillota</taxon>
        <taxon>Bacilli</taxon>
        <taxon>Bacillales</taxon>
        <taxon>Bacillaceae</taxon>
        <taxon>Bacillus</taxon>
        <taxon>Bacillus cereus group</taxon>
    </lineage>
</organism>
<sequence>MTHIIDFQATQPRNKTDAGHPTPILHTPKKNNVAQLRINIPHRNSRDNTVELIATVGVEGITNIAQIVFRIFRDTTQIFNTQVGIESTGSEQFYAITFQAIDKDLRSGKHVYTLTAENITSDAEAAIVGPISFSALAIGNHDDWC</sequence>
<gene>
    <name evidence="2" type="ORF">CON65_16405</name>
</gene>
<dbReference type="AlphaFoldDB" id="A0AA91VAG8"/>
<evidence type="ECO:0000313" key="3">
    <source>
        <dbReference type="Proteomes" id="UP000221020"/>
    </source>
</evidence>
<accession>A0AA91VAG8</accession>
<evidence type="ECO:0000313" key="2">
    <source>
        <dbReference type="EMBL" id="PED81587.1"/>
    </source>
</evidence>
<dbReference type="RefSeq" id="WP_097899510.1">
    <property type="nucleotide sequence ID" value="NZ_NVOR01000059.1"/>
</dbReference>
<dbReference type="EMBL" id="NVOR01000059">
    <property type="protein sequence ID" value="PED81587.1"/>
    <property type="molecule type" value="Genomic_DNA"/>
</dbReference>
<reference evidence="2 3" key="1">
    <citation type="submission" date="2017-09" db="EMBL/GenBank/DDBJ databases">
        <title>Large-scale bioinformatics analysis of Bacillus genomes uncovers conserved roles of natural products in bacterial physiology.</title>
        <authorList>
            <consortium name="Agbiome Team Llc"/>
            <person name="Bleich R.M."/>
            <person name="Grubbs K.J."/>
            <person name="Santa Maria K.C."/>
            <person name="Allen S.E."/>
            <person name="Farag S."/>
            <person name="Shank E.A."/>
            <person name="Bowers A."/>
        </authorList>
    </citation>
    <scope>NUCLEOTIDE SEQUENCE [LARGE SCALE GENOMIC DNA]</scope>
    <source>
        <strain evidence="2 3">AFS092012</strain>
    </source>
</reference>
<evidence type="ECO:0000256" key="1">
    <source>
        <dbReference type="SAM" id="MobiDB-lite"/>
    </source>
</evidence>